<name>A0ACC6K412_9PSED</name>
<gene>
    <name evidence="1" type="ORF">J2W83_002759</name>
</gene>
<dbReference type="Proteomes" id="UP001259587">
    <property type="component" value="Unassembled WGS sequence"/>
</dbReference>
<evidence type="ECO:0000313" key="1">
    <source>
        <dbReference type="EMBL" id="MDR6713156.1"/>
    </source>
</evidence>
<dbReference type="EMBL" id="JAVDTH010000014">
    <property type="protein sequence ID" value="MDR6713156.1"/>
    <property type="molecule type" value="Genomic_DNA"/>
</dbReference>
<accession>A0ACC6K412</accession>
<proteinExistence type="predicted"/>
<reference evidence="1" key="1">
    <citation type="submission" date="2023-07" db="EMBL/GenBank/DDBJ databases">
        <title>Sorghum-associated microbial communities from plants grown in Nebraska, USA.</title>
        <authorList>
            <person name="Schachtman D."/>
        </authorList>
    </citation>
    <scope>NUCLEOTIDE SEQUENCE</scope>
    <source>
        <strain evidence="1">BE56</strain>
    </source>
</reference>
<protein>
    <submittedName>
        <fullName evidence="1">UPF0271 protein</fullName>
    </submittedName>
</protein>
<keyword evidence="2" id="KW-1185">Reference proteome</keyword>
<organism evidence="1 2">
    <name type="scientific">Pseudomonas hunanensis</name>
    <dbReference type="NCBI Taxonomy" id="1247546"/>
    <lineage>
        <taxon>Bacteria</taxon>
        <taxon>Pseudomonadati</taxon>
        <taxon>Pseudomonadota</taxon>
        <taxon>Gammaproteobacteria</taxon>
        <taxon>Pseudomonadales</taxon>
        <taxon>Pseudomonadaceae</taxon>
        <taxon>Pseudomonas</taxon>
    </lineage>
</organism>
<comment type="caution">
    <text evidence="1">The sequence shown here is derived from an EMBL/GenBank/DDBJ whole genome shotgun (WGS) entry which is preliminary data.</text>
</comment>
<evidence type="ECO:0000313" key="2">
    <source>
        <dbReference type="Proteomes" id="UP001259587"/>
    </source>
</evidence>
<sequence length="259" mass="27691">MNIDMGVRLVKPLLLNCDMGESFGSWRMGLDAEVMPYIDCANIACGYHAGDPSIMRRTVALALQHGVTIGAHPAYPDLVGFGRRSMACSSDEIRDLLHYQIGALDGICKVQGSRVAYVKPHGALYNDMMADPLKLRAVLEAVAAYDPGLPLMLMATADDSAAQALGDEIGVTLWFEAFADRGYTASGHLMSRRLPGAVHHEPALVIDQALRLARGEALLADDGSSVQLAASTLCVHGDNDSSVAAVRQIRQAFDGLTQP</sequence>